<evidence type="ECO:0000313" key="1">
    <source>
        <dbReference type="EMBL" id="TDF73076.1"/>
    </source>
</evidence>
<protein>
    <submittedName>
        <fullName evidence="1">Phosphoribosylglycinamide formyltransferase</fullName>
    </submittedName>
</protein>
<sequence>MERTPSKTWRIAVLTSGAGRGSNLQALYEYFKKHSLPVEIAFATASRKDAPVVQLCEKLNIPCYILSPKKDKDFENQLLELCQQEKIELIALAGFMNLLSSSFLEKVKIPVLNIHPALLPKYGGKGMYGMNVHNAVFASDDKVSGVTVHLVDPQYDNGPIIAQVKVDISDCKSPEEIAAKVLEIEHQTYAPVIYQFLCKYYAPEK</sequence>
<organism evidence="1 2">
    <name type="scientific">Candidatus Syntrophosphaera thermopropionivorans</name>
    <dbReference type="NCBI Taxonomy" id="2593015"/>
    <lineage>
        <taxon>Bacteria</taxon>
        <taxon>Pseudomonadati</taxon>
        <taxon>Candidatus Cloacimonadota</taxon>
        <taxon>Candidatus Cloacimonadia</taxon>
        <taxon>Candidatus Cloacimonadales</taxon>
        <taxon>Candidatus Cloacimonadaceae</taxon>
        <taxon>Candidatus Syntrophosphaera</taxon>
    </lineage>
</organism>
<proteinExistence type="predicted"/>
<gene>
    <name evidence="1" type="ORF">E0946_04155</name>
</gene>
<accession>A0AC61QJ96</accession>
<name>A0AC61QJ96_9BACT</name>
<reference evidence="1" key="1">
    <citation type="submission" date="2019-03" db="EMBL/GenBank/DDBJ databases">
        <title>Candidatus Syntrophosphaera thermopropionivorans: a novel player in syntrophic propionate oxidation during anaerobic digestion.</title>
        <authorList>
            <person name="Dyksma S."/>
        </authorList>
    </citation>
    <scope>NUCLEOTIDE SEQUENCE</scope>
    <source>
        <strain evidence="1">W5</strain>
    </source>
</reference>
<keyword evidence="2" id="KW-1185">Reference proteome</keyword>
<evidence type="ECO:0000313" key="2">
    <source>
        <dbReference type="Proteomes" id="UP000294588"/>
    </source>
</evidence>
<dbReference type="EMBL" id="SMOG01000009">
    <property type="protein sequence ID" value="TDF73076.1"/>
    <property type="molecule type" value="Genomic_DNA"/>
</dbReference>
<dbReference type="Proteomes" id="UP000294588">
    <property type="component" value="Unassembled WGS sequence"/>
</dbReference>
<comment type="caution">
    <text evidence="1">The sequence shown here is derived from an EMBL/GenBank/DDBJ whole genome shotgun (WGS) entry which is preliminary data.</text>
</comment>